<organism evidence="5 6">
    <name type="scientific">Leptospira alexanderi serovar Manhao 3 str. L 60</name>
    <dbReference type="NCBI Taxonomy" id="1049759"/>
    <lineage>
        <taxon>Bacteria</taxon>
        <taxon>Pseudomonadati</taxon>
        <taxon>Spirochaetota</taxon>
        <taxon>Spirochaetia</taxon>
        <taxon>Leptospirales</taxon>
        <taxon>Leptospiraceae</taxon>
        <taxon>Leptospira</taxon>
    </lineage>
</organism>
<dbReference type="InterPro" id="IPR027417">
    <property type="entry name" value="P-loop_NTPase"/>
</dbReference>
<evidence type="ECO:0000313" key="6">
    <source>
        <dbReference type="Proteomes" id="UP000018747"/>
    </source>
</evidence>
<dbReference type="InterPro" id="IPR001977">
    <property type="entry name" value="Depp_CoAkinase"/>
</dbReference>
<sequence>MQSSDSGKEAFLVGITGMIGGGKSTVVKILEELGGFGISADRLAKRYTETDSPILPELVELLGKGIFGLGRKAGPKKNFRYRFQGRRKTCGAQSFDSSQGS</sequence>
<dbReference type="GO" id="GO:0004140">
    <property type="term" value="F:dephospho-CoA kinase activity"/>
    <property type="evidence" value="ECO:0007669"/>
    <property type="project" value="InterPro"/>
</dbReference>
<keyword evidence="5" id="KW-0418">Kinase</keyword>
<evidence type="ECO:0000313" key="5">
    <source>
        <dbReference type="EMBL" id="EQA60740.1"/>
    </source>
</evidence>
<dbReference type="Pfam" id="PF01121">
    <property type="entry name" value="CoaE"/>
    <property type="match status" value="1"/>
</dbReference>
<dbReference type="Proteomes" id="UP000018747">
    <property type="component" value="Unassembled WGS sequence"/>
</dbReference>
<name>V6HT05_9LEPT</name>
<keyword evidence="6" id="KW-1185">Reference proteome</keyword>
<reference evidence="5" key="1">
    <citation type="submission" date="2013-05" db="EMBL/GenBank/DDBJ databases">
        <authorList>
            <person name="Harkins D.M."/>
            <person name="Durkin A.S."/>
            <person name="Brinkac L.M."/>
            <person name="Haft D.H."/>
            <person name="Selengut J.D."/>
            <person name="Sanka R."/>
            <person name="DePew J."/>
            <person name="Purushe J."/>
            <person name="Hartskeerl R.A."/>
            <person name="Ahmed A."/>
            <person name="van der Linden H."/>
            <person name="Goris M.G.A."/>
            <person name="Vinetz J.M."/>
            <person name="Sutton G.G."/>
            <person name="Nierman W.C."/>
            <person name="Fouts D.E."/>
        </authorList>
    </citation>
    <scope>NUCLEOTIDE SEQUENCE [LARGE SCALE GENOMIC DNA]</scope>
    <source>
        <strain evidence="5">L 60</strain>
    </source>
</reference>
<keyword evidence="2" id="KW-0547">Nucleotide-binding</keyword>
<dbReference type="SUPFAM" id="SSF52540">
    <property type="entry name" value="P-loop containing nucleoside triphosphate hydrolases"/>
    <property type="match status" value="1"/>
</dbReference>
<protein>
    <submittedName>
        <fullName evidence="5">Dephospho-CoA kinase domain protein</fullName>
    </submittedName>
</protein>
<evidence type="ECO:0000256" key="1">
    <source>
        <dbReference type="ARBA" id="ARBA00009018"/>
    </source>
</evidence>
<keyword evidence="5" id="KW-0808">Transferase</keyword>
<comment type="caution">
    <text evidence="5">The sequence shown here is derived from an EMBL/GenBank/DDBJ whole genome shotgun (WGS) entry which is preliminary data.</text>
</comment>
<dbReference type="PROSITE" id="PS51219">
    <property type="entry name" value="DPCK"/>
    <property type="match status" value="1"/>
</dbReference>
<dbReference type="GO" id="GO:0005524">
    <property type="term" value="F:ATP binding"/>
    <property type="evidence" value="ECO:0007669"/>
    <property type="project" value="UniProtKB-KW"/>
</dbReference>
<dbReference type="EMBL" id="AHMT02000053">
    <property type="protein sequence ID" value="EQA60740.1"/>
    <property type="molecule type" value="Genomic_DNA"/>
</dbReference>
<evidence type="ECO:0000256" key="4">
    <source>
        <dbReference type="ARBA" id="ARBA00022993"/>
    </source>
</evidence>
<dbReference type="AlphaFoldDB" id="V6HT05"/>
<gene>
    <name evidence="5" type="ORF">LEP1GSC062_1760</name>
</gene>
<evidence type="ECO:0000256" key="2">
    <source>
        <dbReference type="ARBA" id="ARBA00022741"/>
    </source>
</evidence>
<comment type="similarity">
    <text evidence="1">Belongs to the CoaE family.</text>
</comment>
<proteinExistence type="inferred from homology"/>
<accession>V6HT05</accession>
<keyword evidence="3" id="KW-0067">ATP-binding</keyword>
<evidence type="ECO:0000256" key="3">
    <source>
        <dbReference type="ARBA" id="ARBA00022840"/>
    </source>
</evidence>
<keyword evidence="4" id="KW-0173">Coenzyme A biosynthesis</keyword>
<dbReference type="GO" id="GO:0015937">
    <property type="term" value="P:coenzyme A biosynthetic process"/>
    <property type="evidence" value="ECO:0007669"/>
    <property type="project" value="UniProtKB-KW"/>
</dbReference>
<dbReference type="Gene3D" id="3.40.50.300">
    <property type="entry name" value="P-loop containing nucleotide triphosphate hydrolases"/>
    <property type="match status" value="1"/>
</dbReference>